<dbReference type="AlphaFoldDB" id="A0A543EAG4"/>
<reference evidence="2 3" key="1">
    <citation type="submission" date="2019-06" db="EMBL/GenBank/DDBJ databases">
        <title>Sequencing the genomes of 1000 actinobacteria strains.</title>
        <authorList>
            <person name="Klenk H.-P."/>
        </authorList>
    </citation>
    <scope>NUCLEOTIDE SEQUENCE [LARGE SCALE GENOMIC DNA]</scope>
    <source>
        <strain evidence="2 3">DSM 105492</strain>
    </source>
</reference>
<protein>
    <submittedName>
        <fullName evidence="2">Very-short-patch-repair endonuclease</fullName>
    </submittedName>
</protein>
<dbReference type="InterPro" id="IPR007569">
    <property type="entry name" value="DUF559"/>
</dbReference>
<dbReference type="RefSeq" id="WP_141896832.1">
    <property type="nucleotide sequence ID" value="NZ_BAABLH010000006.1"/>
</dbReference>
<evidence type="ECO:0000259" key="1">
    <source>
        <dbReference type="Pfam" id="PF04480"/>
    </source>
</evidence>
<keyword evidence="2" id="KW-0255">Endonuclease</keyword>
<accession>A0A543EAG4</accession>
<keyword evidence="2" id="KW-0378">Hydrolase</keyword>
<organism evidence="2 3">
    <name type="scientific">Microbacterium kyungheense</name>
    <dbReference type="NCBI Taxonomy" id="1263636"/>
    <lineage>
        <taxon>Bacteria</taxon>
        <taxon>Bacillati</taxon>
        <taxon>Actinomycetota</taxon>
        <taxon>Actinomycetes</taxon>
        <taxon>Micrococcales</taxon>
        <taxon>Microbacteriaceae</taxon>
        <taxon>Microbacterium</taxon>
    </lineage>
</organism>
<dbReference type="GO" id="GO:0004519">
    <property type="term" value="F:endonuclease activity"/>
    <property type="evidence" value="ECO:0007669"/>
    <property type="project" value="UniProtKB-KW"/>
</dbReference>
<dbReference type="Gene3D" id="3.40.960.10">
    <property type="entry name" value="VSR Endonuclease"/>
    <property type="match status" value="1"/>
</dbReference>
<evidence type="ECO:0000313" key="2">
    <source>
        <dbReference type="EMBL" id="TQM18558.1"/>
    </source>
</evidence>
<evidence type="ECO:0000313" key="3">
    <source>
        <dbReference type="Proteomes" id="UP000320235"/>
    </source>
</evidence>
<dbReference type="Pfam" id="PF04480">
    <property type="entry name" value="DUF559"/>
    <property type="match status" value="1"/>
</dbReference>
<keyword evidence="2" id="KW-0540">Nuclease</keyword>
<sequence>MAAEPTWRQTLQASSGIARQSTLVGRTCTKRELAEAVAAGQLERVRRSWLALPATDPLLVAAARAGVVIGCVTRARRLGLWVLDEGDLPHVCAPPASGGVRVARDGETDAPRAVVHWFAPVMPRPPHTLEDGIENTLVAVAQCVPFDNALVIWDSALNKRLVDRDVLARLPLPASARAVLAEATPFADSGLETIVPRRLRWLRLRIVPQAWVLGHRVDFLIGDRLVLQIDGGHHVGAQRDEDIRHDAKLLLHGYHVIRVSYQMIIGDWPAVQKLIMEAVAQNLHRSR</sequence>
<keyword evidence="3" id="KW-1185">Reference proteome</keyword>
<dbReference type="Proteomes" id="UP000320235">
    <property type="component" value="Unassembled WGS sequence"/>
</dbReference>
<dbReference type="EMBL" id="VFPE01000009">
    <property type="protein sequence ID" value="TQM18558.1"/>
    <property type="molecule type" value="Genomic_DNA"/>
</dbReference>
<comment type="caution">
    <text evidence="2">The sequence shown here is derived from an EMBL/GenBank/DDBJ whole genome shotgun (WGS) entry which is preliminary data.</text>
</comment>
<name>A0A543EAG4_9MICO</name>
<proteinExistence type="predicted"/>
<dbReference type="OrthoDB" id="4701311at2"/>
<gene>
    <name evidence="2" type="ORF">FB391_3920</name>
</gene>
<feature type="domain" description="DUF559" evidence="1">
    <location>
        <begin position="201"/>
        <end position="279"/>
    </location>
</feature>